<evidence type="ECO:0000256" key="4">
    <source>
        <dbReference type="ARBA" id="ARBA00012041"/>
    </source>
</evidence>
<evidence type="ECO:0000256" key="5">
    <source>
        <dbReference type="ARBA" id="ARBA00022898"/>
    </source>
</evidence>
<evidence type="ECO:0000256" key="3">
    <source>
        <dbReference type="ARBA" id="ARBA00007103"/>
    </source>
</evidence>
<proteinExistence type="inferred from homology"/>
<dbReference type="AlphaFoldDB" id="A0A0F7SPJ8"/>
<dbReference type="CDD" id="cd01561">
    <property type="entry name" value="CBS_like"/>
    <property type="match status" value="1"/>
</dbReference>
<keyword evidence="5" id="KW-0663">Pyridoxal phosphate</keyword>
<name>A0A0F7SPJ8_PHARH</name>
<comment type="similarity">
    <text evidence="3">Belongs to the cysteine synthase/cystathionine beta-synthase family.</text>
</comment>
<dbReference type="InterPro" id="IPR050214">
    <property type="entry name" value="Cys_Synth/Cystath_Beta-Synth"/>
</dbReference>
<comment type="cofactor">
    <cofactor evidence="1">
        <name>pyridoxal 5'-phosphate</name>
        <dbReference type="ChEBI" id="CHEBI:597326"/>
    </cofactor>
</comment>
<sequence>MDTTNFSNGVLDSALDAVGQTPLIMLNNLKKDQELKCNLIAKAEFFSAGGSTKDRIARAMVLRAEQEGRLIPGKSIVIEPTSGNTGIGLAMACAIRGYKCIITLPEKMSLEKEMTLRAMGAEIVRTPTEKGSFEEGSHIMLARLLEQQLPHGVILDQYSNPSNPSAHFNTTYPEIVHSLATSNLPNKKLSVIVAGSGTGGTITGIATAMRNAAGGLDDESTNARWAEGEFGVVVGIDPIGSILATNGEGDVGGYEVEGIGYDFIPAILKPGQGLIHHWMRSIDGPSFAMAKRVHRLEGLLVGGSSGTAIYSAIDWLKDTRPYPQGGWERFGSNENANVVVLCADGIRNYMGKPWFLAQDPEPTDLLKEIEHIIGRPAGKPVKTVVQEAATEAINSGLATPPTTE</sequence>
<dbReference type="Gene3D" id="3.40.50.1100">
    <property type="match status" value="2"/>
</dbReference>
<evidence type="ECO:0000256" key="2">
    <source>
        <dbReference type="ARBA" id="ARBA00005003"/>
    </source>
</evidence>
<dbReference type="EMBL" id="LN483124">
    <property type="protein sequence ID" value="CED82420.1"/>
    <property type="molecule type" value="Genomic_DNA"/>
</dbReference>
<protein>
    <recommendedName>
        <fullName evidence="4">cystathionine beta-synthase</fullName>
        <ecNumber evidence="4">4.2.1.22</ecNumber>
    </recommendedName>
</protein>
<dbReference type="FunFam" id="3.40.50.1100:FF:000003">
    <property type="entry name" value="Cystathionine beta-synthase"/>
    <property type="match status" value="1"/>
</dbReference>
<dbReference type="GO" id="GO:0044272">
    <property type="term" value="P:sulfur compound biosynthetic process"/>
    <property type="evidence" value="ECO:0007669"/>
    <property type="project" value="UniProtKB-ARBA"/>
</dbReference>
<evidence type="ECO:0000313" key="8">
    <source>
        <dbReference type="EMBL" id="CED82420.1"/>
    </source>
</evidence>
<comment type="catalytic activity">
    <reaction evidence="6">
        <text>L-homocysteine + L-serine = L,L-cystathionine + H2O</text>
        <dbReference type="Rhea" id="RHEA:10112"/>
        <dbReference type="ChEBI" id="CHEBI:15377"/>
        <dbReference type="ChEBI" id="CHEBI:33384"/>
        <dbReference type="ChEBI" id="CHEBI:58161"/>
        <dbReference type="ChEBI" id="CHEBI:58199"/>
        <dbReference type="EC" id="4.2.1.22"/>
    </reaction>
</comment>
<evidence type="ECO:0000256" key="1">
    <source>
        <dbReference type="ARBA" id="ARBA00001933"/>
    </source>
</evidence>
<dbReference type="PANTHER" id="PTHR10314">
    <property type="entry name" value="CYSTATHIONINE BETA-SYNTHASE"/>
    <property type="match status" value="1"/>
</dbReference>
<evidence type="ECO:0000259" key="7">
    <source>
        <dbReference type="Pfam" id="PF00291"/>
    </source>
</evidence>
<reference evidence="8" key="1">
    <citation type="submission" date="2014-08" db="EMBL/GenBank/DDBJ databases">
        <authorList>
            <person name="Sharma Rahul"/>
            <person name="Thines Marco"/>
        </authorList>
    </citation>
    <scope>NUCLEOTIDE SEQUENCE</scope>
</reference>
<dbReference type="InterPro" id="IPR036052">
    <property type="entry name" value="TrpB-like_PALP_sf"/>
</dbReference>
<dbReference type="GO" id="GO:0009069">
    <property type="term" value="P:serine family amino acid metabolic process"/>
    <property type="evidence" value="ECO:0007669"/>
    <property type="project" value="UniProtKB-ARBA"/>
</dbReference>
<organism evidence="8">
    <name type="scientific">Phaffia rhodozyma</name>
    <name type="common">Yeast</name>
    <name type="synonym">Xanthophyllomyces dendrorhous</name>
    <dbReference type="NCBI Taxonomy" id="264483"/>
    <lineage>
        <taxon>Eukaryota</taxon>
        <taxon>Fungi</taxon>
        <taxon>Dikarya</taxon>
        <taxon>Basidiomycota</taxon>
        <taxon>Agaricomycotina</taxon>
        <taxon>Tremellomycetes</taxon>
        <taxon>Cystofilobasidiales</taxon>
        <taxon>Mrakiaceae</taxon>
        <taxon>Phaffia</taxon>
    </lineage>
</organism>
<dbReference type="Pfam" id="PF00291">
    <property type="entry name" value="PALP"/>
    <property type="match status" value="1"/>
</dbReference>
<comment type="pathway">
    <text evidence="2">Amino-acid biosynthesis; L-cysteine biosynthesis; L-cysteine from L-homocysteine and L-serine: step 1/2.</text>
</comment>
<accession>A0A0F7SPJ8</accession>
<evidence type="ECO:0000256" key="6">
    <source>
        <dbReference type="ARBA" id="ARBA00047490"/>
    </source>
</evidence>
<feature type="domain" description="Tryptophan synthase beta chain-like PALP" evidence="7">
    <location>
        <begin position="16"/>
        <end position="315"/>
    </location>
</feature>
<dbReference type="FunFam" id="3.40.50.1100:FF:000118">
    <property type="entry name" value="Related to CYS4-cystathionine beta-synthase"/>
    <property type="match status" value="1"/>
</dbReference>
<dbReference type="GO" id="GO:0006534">
    <property type="term" value="P:cysteine metabolic process"/>
    <property type="evidence" value="ECO:0007669"/>
    <property type="project" value="UniProtKB-ARBA"/>
</dbReference>
<dbReference type="SUPFAM" id="SSF53686">
    <property type="entry name" value="Tryptophan synthase beta subunit-like PLP-dependent enzymes"/>
    <property type="match status" value="1"/>
</dbReference>
<dbReference type="EC" id="4.2.1.22" evidence="4"/>
<dbReference type="InterPro" id="IPR001926">
    <property type="entry name" value="TrpB-like_PALP"/>
</dbReference>
<dbReference type="GO" id="GO:0004122">
    <property type="term" value="F:cystathionine beta-synthase activity"/>
    <property type="evidence" value="ECO:0007669"/>
    <property type="project" value="UniProtKB-EC"/>
</dbReference>